<evidence type="ECO:0000313" key="2">
    <source>
        <dbReference type="Proteomes" id="UP000221538"/>
    </source>
</evidence>
<reference evidence="1 2" key="1">
    <citation type="journal article" date="2013" name="Biodegradation">
        <title>Occurrence of 4-tert-butylphenol (4-t-BP) biodegradation in an aquatic sample caused by the presence of Spirodela polyrrhiza and isolation of a 4-t-BP-utilizing bacterium.</title>
        <authorList>
            <person name="Ogata Y."/>
            <person name="Toyama T."/>
            <person name="Yu N."/>
            <person name="Wang X."/>
            <person name="Sei K."/>
            <person name="Ike M."/>
        </authorList>
    </citation>
    <scope>NUCLEOTIDE SEQUENCE [LARGE SCALE GENOMIC DNA]</scope>
    <source>
        <strain evidence="1 2">OMI</strain>
    </source>
</reference>
<proteinExistence type="predicted"/>
<dbReference type="EMBL" id="BEWI01000031">
    <property type="protein sequence ID" value="GAY21243.1"/>
    <property type="molecule type" value="Genomic_DNA"/>
</dbReference>
<protein>
    <submittedName>
        <fullName evidence="1">Uncharacterized protein</fullName>
    </submittedName>
</protein>
<sequence>MYFRSGSRYDHDWGVDIEYDVDRNQHQFAASFRHELHNDNVVDDQRFHDDEHCL</sequence>
<accession>A0A292ZEK2</accession>
<dbReference type="AlphaFoldDB" id="A0A292ZEK2"/>
<reference evidence="1 2" key="2">
    <citation type="journal article" date="2013" name="Environ. Sci. Technol.">
        <title>The 4-tert-butylphenol-utilizing bacterium Sphingobium fuliginis OMI can degrade bisphenols via phenolic ring hydroxylation and meta-cleavage pathway.</title>
        <authorList>
            <person name="Ogata Y."/>
            <person name="Goda S."/>
            <person name="Toyama T."/>
            <person name="Sei K."/>
            <person name="Ike M."/>
        </authorList>
    </citation>
    <scope>NUCLEOTIDE SEQUENCE [LARGE SCALE GENOMIC DNA]</scope>
    <source>
        <strain evidence="1 2">OMI</strain>
    </source>
</reference>
<gene>
    <name evidence="1" type="ORF">SFOMI_1780</name>
</gene>
<name>A0A292ZEK2_SPHSA</name>
<comment type="caution">
    <text evidence="1">The sequence shown here is derived from an EMBL/GenBank/DDBJ whole genome shotgun (WGS) entry which is preliminary data.</text>
</comment>
<dbReference type="Proteomes" id="UP000221538">
    <property type="component" value="Unassembled WGS sequence"/>
</dbReference>
<evidence type="ECO:0000313" key="1">
    <source>
        <dbReference type="EMBL" id="GAY21243.1"/>
    </source>
</evidence>
<organism evidence="1 2">
    <name type="scientific">Sphingobium fuliginis (strain ATCC 27551)</name>
    <dbReference type="NCBI Taxonomy" id="336203"/>
    <lineage>
        <taxon>Bacteria</taxon>
        <taxon>Pseudomonadati</taxon>
        <taxon>Pseudomonadota</taxon>
        <taxon>Alphaproteobacteria</taxon>
        <taxon>Sphingomonadales</taxon>
        <taxon>Sphingomonadaceae</taxon>
        <taxon>Sphingobium</taxon>
    </lineage>
</organism>